<comment type="similarity">
    <text evidence="1">Belongs to the ATOS family.</text>
</comment>
<proteinExistence type="inferred from homology"/>
<dbReference type="OrthoDB" id="8625101at2759"/>
<dbReference type="PANTHER" id="PTHR13199">
    <property type="entry name" value="GH03947P"/>
    <property type="match status" value="1"/>
</dbReference>
<reference evidence="5" key="1">
    <citation type="submission" date="2016-06" db="UniProtKB">
        <authorList>
            <consortium name="WormBaseParasite"/>
        </authorList>
    </citation>
    <scope>IDENTIFICATION</scope>
</reference>
<dbReference type="SMART" id="SM01177">
    <property type="entry name" value="DUF4210"/>
    <property type="match status" value="1"/>
</dbReference>
<organism evidence="5">
    <name type="scientific">Soboliphyme baturini</name>
    <dbReference type="NCBI Taxonomy" id="241478"/>
    <lineage>
        <taxon>Eukaryota</taxon>
        <taxon>Metazoa</taxon>
        <taxon>Ecdysozoa</taxon>
        <taxon>Nematoda</taxon>
        <taxon>Enoplea</taxon>
        <taxon>Dorylaimia</taxon>
        <taxon>Dioctophymatida</taxon>
        <taxon>Dioctophymatoidea</taxon>
        <taxon>Soboliphymatidae</taxon>
        <taxon>Soboliphyme</taxon>
    </lineage>
</organism>
<keyword evidence="4" id="KW-1185">Reference proteome</keyword>
<name>A0A183IBZ7_9BILA</name>
<dbReference type="EMBL" id="UZAM01006723">
    <property type="protein sequence ID" value="VDO93341.1"/>
    <property type="molecule type" value="Genomic_DNA"/>
</dbReference>
<dbReference type="Proteomes" id="UP000270296">
    <property type="component" value="Unassembled WGS sequence"/>
</dbReference>
<gene>
    <name evidence="3" type="ORF">SBAD_LOCUS1141</name>
</gene>
<evidence type="ECO:0000259" key="2">
    <source>
        <dbReference type="SMART" id="SM01177"/>
    </source>
</evidence>
<dbReference type="Pfam" id="PF13915">
    <property type="entry name" value="DUF4210"/>
    <property type="match status" value="1"/>
</dbReference>
<evidence type="ECO:0000256" key="1">
    <source>
        <dbReference type="ARBA" id="ARBA00034497"/>
    </source>
</evidence>
<dbReference type="PANTHER" id="PTHR13199:SF11">
    <property type="entry name" value="PROTEIN ATOSSA"/>
    <property type="match status" value="1"/>
</dbReference>
<dbReference type="WBParaSite" id="SBAD_0000117801-mRNA-1">
    <property type="protein sequence ID" value="SBAD_0000117801-mRNA-1"/>
    <property type="gene ID" value="SBAD_0000117801"/>
</dbReference>
<evidence type="ECO:0000313" key="5">
    <source>
        <dbReference type="WBParaSite" id="SBAD_0000117801-mRNA-1"/>
    </source>
</evidence>
<dbReference type="Pfam" id="PF13889">
    <property type="entry name" value="Chromosome_seg"/>
    <property type="match status" value="1"/>
</dbReference>
<dbReference type="InterPro" id="IPR033473">
    <property type="entry name" value="Atos-like_C"/>
</dbReference>
<evidence type="ECO:0000313" key="4">
    <source>
        <dbReference type="Proteomes" id="UP000270296"/>
    </source>
</evidence>
<reference evidence="3 4" key="2">
    <citation type="submission" date="2018-11" db="EMBL/GenBank/DDBJ databases">
        <authorList>
            <consortium name="Pathogen Informatics"/>
        </authorList>
    </citation>
    <scope>NUCLEOTIDE SEQUENCE [LARGE SCALE GENOMIC DNA]</scope>
</reference>
<dbReference type="AlphaFoldDB" id="A0A183IBZ7"/>
<accession>A0A183IBZ7</accession>
<sequence length="269" mass="30708">APVRKSRDSFGYDCTLRSVNSIKNALSYDCEGSSSDSDSGYSVCKSVPERMNLLGSFEESALKGRIQPFSVIDGFTADLGASGSFCPPHVRLAVATFYFSPYDDSPPLPYYGHCNLEQLGKRRYHIPARGNVQVTVFNPQGSVVKMFIVQYNLSDMPPYCQTFVRQRTYFMPYKATLDDVIAHRSWLRYLIHLRFCSSRSRKIYLHSDIRMLFSRKSELDAFNLNSVGGQNVEFGQQDSESYDLRSFTEMPENPRYSPRKLFFCGPEDK</sequence>
<feature type="domain" description="Atos-like conserved" evidence="2">
    <location>
        <begin position="53"/>
        <end position="111"/>
    </location>
</feature>
<dbReference type="InterPro" id="IPR025261">
    <property type="entry name" value="Atos-like_cons_dom"/>
</dbReference>
<evidence type="ECO:0000313" key="3">
    <source>
        <dbReference type="EMBL" id="VDO93341.1"/>
    </source>
</evidence>
<protein>
    <submittedName>
        <fullName evidence="5">DUF4210 domain-containing protein</fullName>
    </submittedName>
</protein>
<dbReference type="InterPro" id="IPR051506">
    <property type="entry name" value="ATOS_Transcription_Regulators"/>
</dbReference>